<dbReference type="GO" id="GO:0015288">
    <property type="term" value="F:porin activity"/>
    <property type="evidence" value="ECO:0007669"/>
    <property type="project" value="TreeGrafter"/>
</dbReference>
<keyword evidence="8" id="KW-0732">Signal</keyword>
<comment type="similarity">
    <text evidence="2">Belongs to the outer membrane factor (OMF) (TC 1.B.17) family.</text>
</comment>
<dbReference type="Pfam" id="PF02321">
    <property type="entry name" value="OEP"/>
    <property type="match status" value="1"/>
</dbReference>
<evidence type="ECO:0000313" key="10">
    <source>
        <dbReference type="Proteomes" id="UP000664034"/>
    </source>
</evidence>
<evidence type="ECO:0000256" key="7">
    <source>
        <dbReference type="ARBA" id="ARBA00023237"/>
    </source>
</evidence>
<dbReference type="EMBL" id="JAFMYV010000002">
    <property type="protein sequence ID" value="MBO0935745.1"/>
    <property type="molecule type" value="Genomic_DNA"/>
</dbReference>
<accession>A0A939GFC4</accession>
<dbReference type="InterPro" id="IPR003423">
    <property type="entry name" value="OMP_efflux"/>
</dbReference>
<keyword evidence="4" id="KW-1134">Transmembrane beta strand</keyword>
<dbReference type="Gene3D" id="1.20.1600.10">
    <property type="entry name" value="Outer membrane efflux proteins (OEP)"/>
    <property type="match status" value="1"/>
</dbReference>
<comment type="caution">
    <text evidence="9">The sequence shown here is derived from an EMBL/GenBank/DDBJ whole genome shotgun (WGS) entry which is preliminary data.</text>
</comment>
<evidence type="ECO:0000313" key="9">
    <source>
        <dbReference type="EMBL" id="MBO0935745.1"/>
    </source>
</evidence>
<comment type="subcellular location">
    <subcellularLocation>
        <location evidence="1">Cell outer membrane</location>
    </subcellularLocation>
</comment>
<dbReference type="RefSeq" id="WP_207363311.1">
    <property type="nucleotide sequence ID" value="NZ_JAFMYV010000002.1"/>
</dbReference>
<sequence>MKRSTTSVFSLAALFSSAVALGQPLTPAPVGGGLSRAALIEQALTRSYALANNQAEQTKVKIEQQSLRNQYLPEITFNPTFTHLDRDISITIPRLPYQPLPKELYSGPYDLSQVIQRRDILRATVSANVLLFSGTKIPTLGKALTAKGKAISAMADKERMAIIREVAQVYDQLALVAKSEQVLTEADARLLAQTTFINRAVKEGLATPYDRSKVELATQDLKAKHVDLDGKRQLAIARLTQLTGLPAAQLADIRPELTPLIADTLATGIDNRPEIRALTFSEQAANYKQKATIAGYLPQAYAFGKNELRRQDLSAIEPYWYVGVGIRWTLFDKMAARSERRTAQQDVLIAQNSLSQARELLTLNLAKAQTDVATANQLLAVARQKTNLARRALDIATKQYEQGLIRITERLEAESDFQKAEFDYLQAIVNQRTTVVAQREATGDLTVADVY</sequence>
<keyword evidence="6" id="KW-0472">Membrane</keyword>
<dbReference type="Proteomes" id="UP000664034">
    <property type="component" value="Unassembled WGS sequence"/>
</dbReference>
<name>A0A939GFC4_9BACT</name>
<protein>
    <submittedName>
        <fullName evidence="9">TolC family protein</fullName>
    </submittedName>
</protein>
<dbReference type="PANTHER" id="PTHR30026">
    <property type="entry name" value="OUTER MEMBRANE PROTEIN TOLC"/>
    <property type="match status" value="1"/>
</dbReference>
<keyword evidence="10" id="KW-1185">Reference proteome</keyword>
<feature type="signal peptide" evidence="8">
    <location>
        <begin position="1"/>
        <end position="22"/>
    </location>
</feature>
<reference evidence="9" key="1">
    <citation type="submission" date="2021-03" db="EMBL/GenBank/DDBJ databases">
        <title>Fibrella sp. HMF5335 genome sequencing and assembly.</title>
        <authorList>
            <person name="Kang H."/>
            <person name="Kim H."/>
            <person name="Bae S."/>
            <person name="Joh K."/>
        </authorList>
    </citation>
    <scope>NUCLEOTIDE SEQUENCE</scope>
    <source>
        <strain evidence="9">HMF5335</strain>
    </source>
</reference>
<dbReference type="AlphaFoldDB" id="A0A939GFC4"/>
<dbReference type="PANTHER" id="PTHR30026:SF20">
    <property type="entry name" value="OUTER MEMBRANE PROTEIN TOLC"/>
    <property type="match status" value="1"/>
</dbReference>
<evidence type="ECO:0000256" key="2">
    <source>
        <dbReference type="ARBA" id="ARBA00007613"/>
    </source>
</evidence>
<dbReference type="GO" id="GO:0015562">
    <property type="term" value="F:efflux transmembrane transporter activity"/>
    <property type="evidence" value="ECO:0007669"/>
    <property type="project" value="InterPro"/>
</dbReference>
<evidence type="ECO:0000256" key="4">
    <source>
        <dbReference type="ARBA" id="ARBA00022452"/>
    </source>
</evidence>
<evidence type="ECO:0000256" key="8">
    <source>
        <dbReference type="SAM" id="SignalP"/>
    </source>
</evidence>
<evidence type="ECO:0000256" key="6">
    <source>
        <dbReference type="ARBA" id="ARBA00023136"/>
    </source>
</evidence>
<keyword evidence="7" id="KW-0998">Cell outer membrane</keyword>
<dbReference type="GO" id="GO:0009279">
    <property type="term" value="C:cell outer membrane"/>
    <property type="evidence" value="ECO:0007669"/>
    <property type="project" value="UniProtKB-SubCell"/>
</dbReference>
<evidence type="ECO:0000256" key="1">
    <source>
        <dbReference type="ARBA" id="ARBA00004442"/>
    </source>
</evidence>
<dbReference type="SUPFAM" id="SSF56954">
    <property type="entry name" value="Outer membrane efflux proteins (OEP)"/>
    <property type="match status" value="1"/>
</dbReference>
<evidence type="ECO:0000256" key="3">
    <source>
        <dbReference type="ARBA" id="ARBA00022448"/>
    </source>
</evidence>
<organism evidence="9 10">
    <name type="scientific">Fibrella rubiginis</name>
    <dbReference type="NCBI Taxonomy" id="2817060"/>
    <lineage>
        <taxon>Bacteria</taxon>
        <taxon>Pseudomonadati</taxon>
        <taxon>Bacteroidota</taxon>
        <taxon>Cytophagia</taxon>
        <taxon>Cytophagales</taxon>
        <taxon>Spirosomataceae</taxon>
        <taxon>Fibrella</taxon>
    </lineage>
</organism>
<keyword evidence="3" id="KW-0813">Transport</keyword>
<dbReference type="GO" id="GO:1990281">
    <property type="term" value="C:efflux pump complex"/>
    <property type="evidence" value="ECO:0007669"/>
    <property type="project" value="TreeGrafter"/>
</dbReference>
<evidence type="ECO:0000256" key="5">
    <source>
        <dbReference type="ARBA" id="ARBA00022692"/>
    </source>
</evidence>
<keyword evidence="5" id="KW-0812">Transmembrane</keyword>
<gene>
    <name evidence="9" type="ORF">J2I47_04215</name>
</gene>
<feature type="chain" id="PRO_5037603183" evidence="8">
    <location>
        <begin position="23"/>
        <end position="451"/>
    </location>
</feature>
<proteinExistence type="inferred from homology"/>
<dbReference type="InterPro" id="IPR051906">
    <property type="entry name" value="TolC-like"/>
</dbReference>